<keyword evidence="3" id="KW-1185">Reference proteome</keyword>
<dbReference type="VEuPathDB" id="FungiDB:CXQ85_001424"/>
<dbReference type="RefSeq" id="XP_025340068.1">
    <property type="nucleotide sequence ID" value="XM_025485137.1"/>
</dbReference>
<reference evidence="2 3" key="1">
    <citation type="submission" date="2017-12" db="EMBL/GenBank/DDBJ databases">
        <title>Genome Sequence of a Multidrug-Resistant Candida haemulonii Isolate from a Patient with Chronic Leg Ulcers in Israel.</title>
        <authorList>
            <person name="Chow N.A."/>
            <person name="Gade L."/>
            <person name="Batra D."/>
            <person name="Rowe L.A."/>
            <person name="Ben-Ami R."/>
            <person name="Loparev V.N."/>
            <person name="Litvintseva A.P."/>
        </authorList>
    </citation>
    <scope>NUCLEOTIDE SEQUENCE [LARGE SCALE GENOMIC DNA]</scope>
    <source>
        <strain evidence="2 3">B11899</strain>
    </source>
</reference>
<feature type="domain" description="DEAD/DEAH-box helicase" evidence="1">
    <location>
        <begin position="66"/>
        <end position="226"/>
    </location>
</feature>
<dbReference type="SUPFAM" id="SSF52540">
    <property type="entry name" value="P-loop containing nucleoside triphosphate hydrolases"/>
    <property type="match status" value="1"/>
</dbReference>
<dbReference type="GeneID" id="37006755"/>
<evidence type="ECO:0000313" key="2">
    <source>
        <dbReference type="EMBL" id="PVH19128.1"/>
    </source>
</evidence>
<dbReference type="EMBL" id="PKFO01000001">
    <property type="protein sequence ID" value="PVH19128.1"/>
    <property type="molecule type" value="Genomic_DNA"/>
</dbReference>
<dbReference type="GO" id="GO:0005524">
    <property type="term" value="F:ATP binding"/>
    <property type="evidence" value="ECO:0007669"/>
    <property type="project" value="InterPro"/>
</dbReference>
<dbReference type="OrthoDB" id="4017834at2759"/>
<name>A0A2V1AMP7_9ASCO</name>
<dbReference type="Proteomes" id="UP000244309">
    <property type="component" value="Unassembled WGS sequence"/>
</dbReference>
<evidence type="ECO:0000313" key="3">
    <source>
        <dbReference type="Proteomes" id="UP000244309"/>
    </source>
</evidence>
<sequence length="642" mass="72470">MLLLRNLPIVRYAGRRFFNLPEPFHDTSAYDENTKPMVLVPKVEQNLYGLISKLQPQVTQPKISSEQRAIWDVIRGNNHLFLRSTAQSGKSLAIAVMALNRALTHAPDRSRRLLDTVIVVPTDSLVEKYKYYLETSMAGLPELCCPFRETQESDIEYEPFSAKFVDSEGNSSSIATGESGSPQVLVSTPTGLHNLLSGSTDIFSTVRLVALDDFDFMMSSTGCGNSMNFVQKGENGRIRSKLVESVKQMYRVHHEAFVKRMEKRLHEVELRYASDTDFAASDFVLKAPIDESIDDTGIPKGINKKLAQKLFSLKPGLVYRPIQYCITAEQTIPMPESIDGSTKTAAEVQHLTELHSKETSFHHKLRKLIDIEETSLDNHKQWADSFVGNYPTFYLGAAKSKSTYRKTKIKPIESNYLQGLSDNVTHLSELKKYCSNDNQKKYLRKRAALKKDNDHTGFEVLLNRTLSKFYSISKNSSPFLIVLPPSVPLNSISQESGPKFPIKTINDISSETPEVQERFFETEKSHLCIHPHHLIGQSFLGVQNFLVIGQDSLLAATAFDVNPNAKHLLGLLNPNMDLLCFYLKKLMASRSAIEEANLVFIKEEVARSTDKEARERIELDSVKLEQILLASDIRRFLPIKSF</sequence>
<comment type="caution">
    <text evidence="2">The sequence shown here is derived from an EMBL/GenBank/DDBJ whole genome shotgun (WGS) entry which is preliminary data.</text>
</comment>
<evidence type="ECO:0000259" key="1">
    <source>
        <dbReference type="Pfam" id="PF00270"/>
    </source>
</evidence>
<dbReference type="InterPro" id="IPR011545">
    <property type="entry name" value="DEAD/DEAH_box_helicase_dom"/>
</dbReference>
<dbReference type="GO" id="GO:0003676">
    <property type="term" value="F:nucleic acid binding"/>
    <property type="evidence" value="ECO:0007669"/>
    <property type="project" value="InterPro"/>
</dbReference>
<proteinExistence type="predicted"/>
<gene>
    <name evidence="2" type="ORF">CXQ85_001424</name>
</gene>
<dbReference type="Pfam" id="PF00270">
    <property type="entry name" value="DEAD"/>
    <property type="match status" value="1"/>
</dbReference>
<protein>
    <recommendedName>
        <fullName evidence="1">DEAD/DEAH-box helicase domain-containing protein</fullName>
    </recommendedName>
</protein>
<dbReference type="AlphaFoldDB" id="A0A2V1AMP7"/>
<dbReference type="Gene3D" id="3.40.50.300">
    <property type="entry name" value="P-loop containing nucleotide triphosphate hydrolases"/>
    <property type="match status" value="1"/>
</dbReference>
<dbReference type="InterPro" id="IPR027417">
    <property type="entry name" value="P-loop_NTPase"/>
</dbReference>
<organism evidence="2 3">
    <name type="scientific">Candidozyma haemuli</name>
    <dbReference type="NCBI Taxonomy" id="45357"/>
    <lineage>
        <taxon>Eukaryota</taxon>
        <taxon>Fungi</taxon>
        <taxon>Dikarya</taxon>
        <taxon>Ascomycota</taxon>
        <taxon>Saccharomycotina</taxon>
        <taxon>Pichiomycetes</taxon>
        <taxon>Metschnikowiaceae</taxon>
        <taxon>Candidozyma</taxon>
    </lineage>
</organism>
<accession>A0A2V1AMP7</accession>